<feature type="transmembrane region" description="Helical" evidence="5">
    <location>
        <begin position="51"/>
        <end position="69"/>
    </location>
</feature>
<comment type="caution">
    <text evidence="7">The sequence shown here is derived from an EMBL/GenBank/DDBJ whole genome shotgun (WGS) entry which is preliminary data.</text>
</comment>
<feature type="transmembrane region" description="Helical" evidence="5">
    <location>
        <begin position="286"/>
        <end position="309"/>
    </location>
</feature>
<dbReference type="RefSeq" id="WP_170283965.1">
    <property type="nucleotide sequence ID" value="NZ_WELG01000001.1"/>
</dbReference>
<feature type="transmembrane region" description="Helical" evidence="5">
    <location>
        <begin position="162"/>
        <end position="188"/>
    </location>
</feature>
<sequence>MGQIAIVFVILNIPSAVARYIGFGLSGVLNYLMLLLLAVYYVVSDKSKPTFPLLITGFSYYFISSFNYIEEPNDIIQEFLKFVVVVLSGTEIMKRTNNKQLFYLYLIGAFSILIHAMFGVSPNGRFSGLYLNPNEAGFVCISGYALCYSLKNRLTGLLGQFCFTFLGLLTFSRTFIVIWIIVNILAIYVNIKNIRMFAFGFLTLLALFFFESELGLNNVRLQQLKSLVHTENGSMDQIDKQSRTETWAAFYEPIMNKPILGNGYGTFQGVLDRNELGLNYGAHNTYLLLAGEAGFLPFLLFIAFIGFLMTRSIFFLKQHPHLFLQSFALAFWCLASHNFFNFYYVIFSSLWIYYQIKSVIDEQ</sequence>
<comment type="subcellular location">
    <subcellularLocation>
        <location evidence="1">Membrane</location>
        <topology evidence="1">Multi-pass membrane protein</topology>
    </subcellularLocation>
</comment>
<feature type="transmembrane region" description="Helical" evidence="5">
    <location>
        <begin position="28"/>
        <end position="44"/>
    </location>
</feature>
<dbReference type="PANTHER" id="PTHR37422">
    <property type="entry name" value="TEICHURONIC ACID BIOSYNTHESIS PROTEIN TUAE"/>
    <property type="match status" value="1"/>
</dbReference>
<dbReference type="InterPro" id="IPR051533">
    <property type="entry name" value="WaaL-like"/>
</dbReference>
<keyword evidence="2 5" id="KW-0812">Transmembrane</keyword>
<evidence type="ECO:0000256" key="1">
    <source>
        <dbReference type="ARBA" id="ARBA00004141"/>
    </source>
</evidence>
<name>A0A6I1E3K6_9FLAO</name>
<gene>
    <name evidence="7" type="ORF">F8C76_03005</name>
</gene>
<feature type="transmembrane region" description="Helical" evidence="5">
    <location>
        <begin position="130"/>
        <end position="150"/>
    </location>
</feature>
<feature type="transmembrane region" description="Helical" evidence="5">
    <location>
        <begin position="100"/>
        <end position="118"/>
    </location>
</feature>
<dbReference type="Proteomes" id="UP000429785">
    <property type="component" value="Unassembled WGS sequence"/>
</dbReference>
<evidence type="ECO:0000313" key="7">
    <source>
        <dbReference type="EMBL" id="KAB7530491.1"/>
    </source>
</evidence>
<evidence type="ECO:0000256" key="3">
    <source>
        <dbReference type="ARBA" id="ARBA00022989"/>
    </source>
</evidence>
<protein>
    <recommendedName>
        <fullName evidence="6">O-antigen ligase-related domain-containing protein</fullName>
    </recommendedName>
</protein>
<dbReference type="PANTHER" id="PTHR37422:SF17">
    <property type="entry name" value="O-ANTIGEN LIGASE"/>
    <property type="match status" value="1"/>
</dbReference>
<keyword evidence="4 5" id="KW-0472">Membrane</keyword>
<reference evidence="7 8" key="1">
    <citation type="submission" date="2019-10" db="EMBL/GenBank/DDBJ databases">
        <title>Muricauda olearia CL-SS4 JCM15563 genome.</title>
        <authorList>
            <person name="Liu L."/>
        </authorList>
    </citation>
    <scope>NUCLEOTIDE SEQUENCE [LARGE SCALE GENOMIC DNA]</scope>
    <source>
        <strain evidence="7 8">CL-SS4</strain>
    </source>
</reference>
<evidence type="ECO:0000256" key="4">
    <source>
        <dbReference type="ARBA" id="ARBA00023136"/>
    </source>
</evidence>
<evidence type="ECO:0000259" key="6">
    <source>
        <dbReference type="Pfam" id="PF04932"/>
    </source>
</evidence>
<dbReference type="Pfam" id="PF04932">
    <property type="entry name" value="Wzy_C"/>
    <property type="match status" value="1"/>
</dbReference>
<dbReference type="AlphaFoldDB" id="A0A6I1E3K6"/>
<dbReference type="InterPro" id="IPR007016">
    <property type="entry name" value="O-antigen_ligase-rel_domated"/>
</dbReference>
<proteinExistence type="predicted"/>
<evidence type="ECO:0000256" key="2">
    <source>
        <dbReference type="ARBA" id="ARBA00022692"/>
    </source>
</evidence>
<dbReference type="EMBL" id="WELG01000001">
    <property type="protein sequence ID" value="KAB7530491.1"/>
    <property type="molecule type" value="Genomic_DNA"/>
</dbReference>
<evidence type="ECO:0000313" key="8">
    <source>
        <dbReference type="Proteomes" id="UP000429785"/>
    </source>
</evidence>
<organism evidence="7 8">
    <name type="scientific">Flagellimonas olearia</name>
    <dbReference type="NCBI Taxonomy" id="552546"/>
    <lineage>
        <taxon>Bacteria</taxon>
        <taxon>Pseudomonadati</taxon>
        <taxon>Bacteroidota</taxon>
        <taxon>Flavobacteriia</taxon>
        <taxon>Flavobacteriales</taxon>
        <taxon>Flavobacteriaceae</taxon>
        <taxon>Flagellimonas</taxon>
    </lineage>
</organism>
<feature type="domain" description="O-antigen ligase-related" evidence="6">
    <location>
        <begin position="162"/>
        <end position="302"/>
    </location>
</feature>
<accession>A0A6I1E3K6</accession>
<feature type="transmembrane region" description="Helical" evidence="5">
    <location>
        <begin position="329"/>
        <end position="354"/>
    </location>
</feature>
<dbReference type="GO" id="GO:0016020">
    <property type="term" value="C:membrane"/>
    <property type="evidence" value="ECO:0007669"/>
    <property type="project" value="UniProtKB-SubCell"/>
</dbReference>
<evidence type="ECO:0000256" key="5">
    <source>
        <dbReference type="SAM" id="Phobius"/>
    </source>
</evidence>
<keyword evidence="3 5" id="KW-1133">Transmembrane helix</keyword>
<feature type="transmembrane region" description="Helical" evidence="5">
    <location>
        <begin position="194"/>
        <end position="210"/>
    </location>
</feature>